<dbReference type="GO" id="GO:0008081">
    <property type="term" value="F:phosphoric diester hydrolase activity"/>
    <property type="evidence" value="ECO:0007669"/>
    <property type="project" value="TreeGrafter"/>
</dbReference>
<reference evidence="12" key="2">
    <citation type="submission" date="2025-09" db="UniProtKB">
        <authorList>
            <consortium name="Ensembl"/>
        </authorList>
    </citation>
    <scope>IDENTIFICATION</scope>
</reference>
<dbReference type="SUPFAM" id="SSF56219">
    <property type="entry name" value="DNase I-like"/>
    <property type="match status" value="1"/>
</dbReference>
<proteinExistence type="inferred from homology"/>
<organism evidence="12 13">
    <name type="scientific">Gadus morhua</name>
    <name type="common">Atlantic cod</name>
    <dbReference type="NCBI Taxonomy" id="8049"/>
    <lineage>
        <taxon>Eukaryota</taxon>
        <taxon>Metazoa</taxon>
        <taxon>Chordata</taxon>
        <taxon>Craniata</taxon>
        <taxon>Vertebrata</taxon>
        <taxon>Euteleostomi</taxon>
        <taxon>Actinopterygii</taxon>
        <taxon>Neopterygii</taxon>
        <taxon>Teleostei</taxon>
        <taxon>Neoteleostei</taxon>
        <taxon>Acanthomorphata</taxon>
        <taxon>Zeiogadaria</taxon>
        <taxon>Gadariae</taxon>
        <taxon>Gadiformes</taxon>
        <taxon>Gadoidei</taxon>
        <taxon>Gadidae</taxon>
        <taxon>Gadus</taxon>
    </lineage>
</organism>
<evidence type="ECO:0000313" key="13">
    <source>
        <dbReference type="Proteomes" id="UP000694546"/>
    </source>
</evidence>
<comment type="cofactor">
    <cofactor evidence="9">
        <name>Mg(2+)</name>
        <dbReference type="ChEBI" id="CHEBI:18420"/>
    </cofactor>
    <cofactor evidence="9">
        <name>Mn(2+)</name>
        <dbReference type="ChEBI" id="CHEBI:29035"/>
    </cofactor>
    <text evidence="9">Probably binds two magnesium or manganese ions per subunit.</text>
</comment>
<evidence type="ECO:0000256" key="5">
    <source>
        <dbReference type="ARBA" id="ARBA00022763"/>
    </source>
</evidence>
<evidence type="ECO:0000256" key="3">
    <source>
        <dbReference type="ARBA" id="ARBA00012115"/>
    </source>
</evidence>
<dbReference type="GeneTree" id="ENSGT01000000214919"/>
<keyword evidence="9" id="KW-0464">Manganese</keyword>
<name>A0A8C5A6F4_GADMO</name>
<dbReference type="Gene3D" id="3.60.10.10">
    <property type="entry name" value="Endonuclease/exonuclease/phosphatase"/>
    <property type="match status" value="1"/>
</dbReference>
<evidence type="ECO:0000256" key="2">
    <source>
        <dbReference type="ARBA" id="ARBA00007092"/>
    </source>
</evidence>
<reference evidence="12" key="1">
    <citation type="submission" date="2025-08" db="UniProtKB">
        <authorList>
            <consortium name="Ensembl"/>
        </authorList>
    </citation>
    <scope>IDENTIFICATION</scope>
</reference>
<dbReference type="InterPro" id="IPR036691">
    <property type="entry name" value="Endo/exonu/phosph_ase_sf"/>
</dbReference>
<dbReference type="InterPro" id="IPR005135">
    <property type="entry name" value="Endo/exonuclease/phosphatase"/>
</dbReference>
<evidence type="ECO:0000256" key="8">
    <source>
        <dbReference type="ARBA" id="ARBA00023204"/>
    </source>
</evidence>
<comment type="catalytic activity">
    <reaction evidence="1">
        <text>Exonucleolytic cleavage in the 3'- to 5'-direction to yield nucleoside 5'-phosphates.</text>
        <dbReference type="EC" id="3.1.11.2"/>
    </reaction>
</comment>
<dbReference type="PANTHER" id="PTHR22748:SF6">
    <property type="entry name" value="DNA-(APURINIC OR APYRIMIDINIC SITE) ENDONUCLEASE"/>
    <property type="match status" value="1"/>
</dbReference>
<dbReference type="Proteomes" id="UP000694546">
    <property type="component" value="Chromosome 9"/>
</dbReference>
<dbReference type="GO" id="GO:0005634">
    <property type="term" value="C:nucleus"/>
    <property type="evidence" value="ECO:0007669"/>
    <property type="project" value="TreeGrafter"/>
</dbReference>
<dbReference type="AlphaFoldDB" id="A0A8C5A6F4"/>
<feature type="compositionally biased region" description="Basic and acidic residues" evidence="10">
    <location>
        <begin position="28"/>
        <end position="55"/>
    </location>
</feature>
<keyword evidence="8" id="KW-0234">DNA repair</keyword>
<keyword evidence="13" id="KW-1185">Reference proteome</keyword>
<feature type="region of interest" description="Disordered" evidence="10">
    <location>
        <begin position="1"/>
        <end position="58"/>
    </location>
</feature>
<dbReference type="GO" id="GO:0003906">
    <property type="term" value="F:DNA-(apurinic or apyrimidinic site) endonuclease activity"/>
    <property type="evidence" value="ECO:0007669"/>
    <property type="project" value="TreeGrafter"/>
</dbReference>
<evidence type="ECO:0000256" key="10">
    <source>
        <dbReference type="SAM" id="MobiDB-lite"/>
    </source>
</evidence>
<evidence type="ECO:0000256" key="4">
    <source>
        <dbReference type="ARBA" id="ARBA00022723"/>
    </source>
</evidence>
<comment type="similarity">
    <text evidence="2">Belongs to the DNA repair enzymes AP/ExoA family.</text>
</comment>
<dbReference type="Pfam" id="PF03372">
    <property type="entry name" value="Exo_endo_phos"/>
    <property type="match status" value="1"/>
</dbReference>
<keyword evidence="7 9" id="KW-0460">Magnesium</keyword>
<dbReference type="GO" id="GO:0008311">
    <property type="term" value="F:double-stranded DNA 3'-5' DNA exonuclease activity"/>
    <property type="evidence" value="ECO:0007669"/>
    <property type="project" value="UniProtKB-EC"/>
</dbReference>
<dbReference type="GO" id="GO:0046872">
    <property type="term" value="F:metal ion binding"/>
    <property type="evidence" value="ECO:0007669"/>
    <property type="project" value="UniProtKB-KW"/>
</dbReference>
<accession>A0A8C5A6F4</accession>
<dbReference type="GO" id="GO:0006284">
    <property type="term" value="P:base-excision repair"/>
    <property type="evidence" value="ECO:0007669"/>
    <property type="project" value="TreeGrafter"/>
</dbReference>
<dbReference type="PANTHER" id="PTHR22748">
    <property type="entry name" value="AP ENDONUCLEASE"/>
    <property type="match status" value="1"/>
</dbReference>
<evidence type="ECO:0000313" key="12">
    <source>
        <dbReference type="Ensembl" id="ENSGMOP00000025355.1"/>
    </source>
</evidence>
<dbReference type="Ensembl" id="ENSGMOT00000068223.1">
    <property type="protein sequence ID" value="ENSGMOP00000025355.1"/>
    <property type="gene ID" value="ENSGMOG00000022187.1"/>
</dbReference>
<keyword evidence="4 9" id="KW-0479">Metal-binding</keyword>
<sequence length="275" mass="30565">MDRDGASGGEEFPTLLEEELTSGQPADLRGERSEGLPRRKGDRSARGRGERREGVRMFGDGTGKTILKMTWGNDEVGESGDFVDNTGREGSSGSDMDMEEADILCLQETRWDDNLLNMSRKQWKGQIYVSEGTPRARGVAICFNSAKITGINLVHRDLEGRLLVVDCVYEGRELRIINLYAPNGEKERRGFLAGLNVWCNPNCMIVGDFNVILTRSDLRQLVANTLKQSRIDFVLVQSGNVKLIKSVEYINNTWSDHAGIRLEVGGRGGSVNQRP</sequence>
<keyword evidence="5" id="KW-0227">DNA damage</keyword>
<feature type="binding site" evidence="9">
    <location>
        <position position="108"/>
    </location>
    <ligand>
        <name>Mg(2+)</name>
        <dbReference type="ChEBI" id="CHEBI:18420"/>
        <label>1</label>
    </ligand>
</feature>
<evidence type="ECO:0000256" key="1">
    <source>
        <dbReference type="ARBA" id="ARBA00000493"/>
    </source>
</evidence>
<dbReference type="EC" id="3.1.11.2" evidence="3"/>
<evidence type="ECO:0000259" key="11">
    <source>
        <dbReference type="Pfam" id="PF03372"/>
    </source>
</evidence>
<feature type="region of interest" description="Disordered" evidence="10">
    <location>
        <begin position="77"/>
        <end position="97"/>
    </location>
</feature>
<protein>
    <recommendedName>
        <fullName evidence="3">exodeoxyribonuclease III</fullName>
        <ecNumber evidence="3">3.1.11.2</ecNumber>
    </recommendedName>
</protein>
<evidence type="ECO:0000256" key="7">
    <source>
        <dbReference type="ARBA" id="ARBA00022842"/>
    </source>
</evidence>
<feature type="domain" description="Endonuclease/exonuclease/phosphatase" evidence="11">
    <location>
        <begin position="100"/>
        <end position="257"/>
    </location>
</feature>
<dbReference type="InterPro" id="IPR004808">
    <property type="entry name" value="AP_endonuc_1"/>
</dbReference>
<evidence type="ECO:0000256" key="6">
    <source>
        <dbReference type="ARBA" id="ARBA00022801"/>
    </source>
</evidence>
<evidence type="ECO:0000256" key="9">
    <source>
        <dbReference type="PIRSR" id="PIRSR604808-2"/>
    </source>
</evidence>
<keyword evidence="6" id="KW-0378">Hydrolase</keyword>